<organism evidence="1 2">
    <name type="scientific">Acrasis kona</name>
    <dbReference type="NCBI Taxonomy" id="1008807"/>
    <lineage>
        <taxon>Eukaryota</taxon>
        <taxon>Discoba</taxon>
        <taxon>Heterolobosea</taxon>
        <taxon>Tetramitia</taxon>
        <taxon>Eutetramitia</taxon>
        <taxon>Acrasidae</taxon>
        <taxon>Acrasis</taxon>
    </lineage>
</organism>
<dbReference type="Proteomes" id="UP001431209">
    <property type="component" value="Unassembled WGS sequence"/>
</dbReference>
<dbReference type="CDD" id="cd00077">
    <property type="entry name" value="HDc"/>
    <property type="match status" value="1"/>
</dbReference>
<evidence type="ECO:0000313" key="1">
    <source>
        <dbReference type="EMBL" id="KAL0489702.1"/>
    </source>
</evidence>
<protein>
    <submittedName>
        <fullName evidence="1">Glutamyl-tRNA(Gln) amidotransferase subunit A, mitochondrial</fullName>
    </submittedName>
</protein>
<gene>
    <name evidence="1" type="ORF">AKO1_011414</name>
</gene>
<name>A0AAW2ZK67_9EUKA</name>
<accession>A0AAW2ZK67</accession>
<keyword evidence="2" id="KW-1185">Reference proteome</keyword>
<proteinExistence type="predicted"/>
<dbReference type="Gene3D" id="1.10.3210.10">
    <property type="entry name" value="Hypothetical protein af1432"/>
    <property type="match status" value="1"/>
</dbReference>
<dbReference type="AlphaFoldDB" id="A0AAW2ZK67"/>
<dbReference type="SUPFAM" id="SSF109604">
    <property type="entry name" value="HD-domain/PDEase-like"/>
    <property type="match status" value="1"/>
</dbReference>
<comment type="caution">
    <text evidence="1">The sequence shown here is derived from an EMBL/GenBank/DDBJ whole genome shotgun (WGS) entry which is preliminary data.</text>
</comment>
<sequence>MKNFNAIKDYVFNELSNLDPKLRYHARTHTFEDVLPNSIILAREENLSEEETCIVTTAALFHDIGFLDQYDKNEPMGANRARHTLPEFGYSNSQIDQIVDCILATQVPQNPKTKLAKIVCDSDLCSLGSDNCFLRAEMLRLELIDVKGIDLPLKTWFQSQVRFFESHQYWTESAKKKYGETKQKNISQMKELL</sequence>
<dbReference type="InterPro" id="IPR003607">
    <property type="entry name" value="HD/PDEase_dom"/>
</dbReference>
<reference evidence="1 2" key="1">
    <citation type="submission" date="2024-03" db="EMBL/GenBank/DDBJ databases">
        <title>The Acrasis kona genome and developmental transcriptomes reveal deep origins of eukaryotic multicellular pathways.</title>
        <authorList>
            <person name="Sheikh S."/>
            <person name="Fu C.-J."/>
            <person name="Brown M.W."/>
            <person name="Baldauf S.L."/>
        </authorList>
    </citation>
    <scope>NUCLEOTIDE SEQUENCE [LARGE SCALE GENOMIC DNA]</scope>
    <source>
        <strain evidence="1 2">ATCC MYA-3509</strain>
    </source>
</reference>
<evidence type="ECO:0000313" key="2">
    <source>
        <dbReference type="Proteomes" id="UP001431209"/>
    </source>
</evidence>
<dbReference type="EMBL" id="JAOPGA020001590">
    <property type="protein sequence ID" value="KAL0489702.1"/>
    <property type="molecule type" value="Genomic_DNA"/>
</dbReference>